<dbReference type="PROSITE" id="PS00455">
    <property type="entry name" value="AMP_BINDING"/>
    <property type="match status" value="1"/>
</dbReference>
<evidence type="ECO:0000259" key="3">
    <source>
        <dbReference type="Pfam" id="PF00501"/>
    </source>
</evidence>
<feature type="domain" description="AMP-binding enzyme C-terminal" evidence="4">
    <location>
        <begin position="456"/>
        <end position="531"/>
    </location>
</feature>
<dbReference type="RefSeq" id="WP_265508240.1">
    <property type="nucleotide sequence ID" value="NZ_JAOTBE010000064.1"/>
</dbReference>
<keyword evidence="2" id="KW-0436">Ligase</keyword>
<dbReference type="Gene3D" id="3.40.50.12780">
    <property type="entry name" value="N-terminal domain of ligase-like"/>
    <property type="match status" value="1"/>
</dbReference>
<evidence type="ECO:0000313" key="5">
    <source>
        <dbReference type="EMBL" id="MFC0200495.1"/>
    </source>
</evidence>
<comment type="similarity">
    <text evidence="1">Belongs to the ATP-dependent AMP-binding enzyme family.</text>
</comment>
<gene>
    <name evidence="5" type="ORF">ACFFIZ_09230</name>
</gene>
<dbReference type="Pfam" id="PF00501">
    <property type="entry name" value="AMP-binding"/>
    <property type="match status" value="1"/>
</dbReference>
<organism evidence="5 6">
    <name type="scientific">Paracoccus rhizosphaerae</name>
    <dbReference type="NCBI Taxonomy" id="1133347"/>
    <lineage>
        <taxon>Bacteria</taxon>
        <taxon>Pseudomonadati</taxon>
        <taxon>Pseudomonadota</taxon>
        <taxon>Alphaproteobacteria</taxon>
        <taxon>Rhodobacterales</taxon>
        <taxon>Paracoccaceae</taxon>
        <taxon>Paracoccus</taxon>
    </lineage>
</organism>
<feature type="domain" description="AMP-dependent synthetase/ligase" evidence="3">
    <location>
        <begin position="27"/>
        <end position="405"/>
    </location>
</feature>
<dbReference type="PANTHER" id="PTHR43201">
    <property type="entry name" value="ACYL-COA SYNTHETASE"/>
    <property type="match status" value="1"/>
</dbReference>
<sequence length="551" mass="59649">MTTRGKAYWPATGEGDLVAMTLGELLAEQAARHGSRPAAVFIDTTSRAETLWTYSELHASTGRLARGLIGWGVQQGDHVAVMVANRAEWIELEVALARIGAVLVTVNPALQARELTYLLTQGRITHLIHADRFRKQDISALIADLLASDNFPDLRGVCALDGTAQFTFADLLGRAELVDEASLEAREARVRPGDTLQIQYTSGTTGKPKGAMLSHHSTVNNARLMGRRGGFGSDDVLLSAMPLFHTAGCVCNVIGMMACGGCVVVLDAFDPASMLAAWEAHGATIINGVPTMYSRMLDHPEFATYRTDSLRLAFMGGTSIPPSLMRRVCETVGAEPMIIMGMTECSPIITQTDPTDPFEMRLATAGVPLPHTEVKITDPGTGALLEWGEKGELCIRGYLLTQGYFNMAEKTAEAIDPEGWLHSGDLAVLEENGHLTIVGRLKDMIIRGGENVFPVEIEDFLLEHPAIAQAQVVGVPDADLGEEIFAFVTPARNTTLTPAEVQGYCRAGLARHKMPKYVHTLPVFPMTPNGKVQKFTLRDMALDLLKKEAST</sequence>
<name>A0ABV6CKX0_9RHOB</name>
<dbReference type="Pfam" id="PF13193">
    <property type="entry name" value="AMP-binding_C"/>
    <property type="match status" value="1"/>
</dbReference>
<dbReference type="InterPro" id="IPR020845">
    <property type="entry name" value="AMP-binding_CS"/>
</dbReference>
<proteinExistence type="inferred from homology"/>
<comment type="caution">
    <text evidence="5">The sequence shown here is derived from an EMBL/GenBank/DDBJ whole genome shotgun (WGS) entry which is preliminary data.</text>
</comment>
<dbReference type="InterPro" id="IPR000873">
    <property type="entry name" value="AMP-dep_synth/lig_dom"/>
</dbReference>
<accession>A0ABV6CKX0</accession>
<dbReference type="InterPro" id="IPR025110">
    <property type="entry name" value="AMP-bd_C"/>
</dbReference>
<dbReference type="SUPFAM" id="SSF56801">
    <property type="entry name" value="Acetyl-CoA synthetase-like"/>
    <property type="match status" value="1"/>
</dbReference>
<protein>
    <submittedName>
        <fullName evidence="5">AMP-binding protein</fullName>
    </submittedName>
</protein>
<dbReference type="InterPro" id="IPR045851">
    <property type="entry name" value="AMP-bd_C_sf"/>
</dbReference>
<evidence type="ECO:0000256" key="1">
    <source>
        <dbReference type="ARBA" id="ARBA00006432"/>
    </source>
</evidence>
<dbReference type="InterPro" id="IPR042099">
    <property type="entry name" value="ANL_N_sf"/>
</dbReference>
<evidence type="ECO:0000256" key="2">
    <source>
        <dbReference type="ARBA" id="ARBA00022598"/>
    </source>
</evidence>
<dbReference type="EMBL" id="JBHLWQ010000081">
    <property type="protein sequence ID" value="MFC0200495.1"/>
    <property type="molecule type" value="Genomic_DNA"/>
</dbReference>
<keyword evidence="6" id="KW-1185">Reference proteome</keyword>
<reference evidence="5 6" key="1">
    <citation type="submission" date="2024-09" db="EMBL/GenBank/DDBJ databases">
        <authorList>
            <person name="Sun Q."/>
            <person name="Mori K."/>
        </authorList>
    </citation>
    <scope>NUCLEOTIDE SEQUENCE [LARGE SCALE GENOMIC DNA]</scope>
    <source>
        <strain evidence="5 6">CCM 7904</strain>
    </source>
</reference>
<dbReference type="Proteomes" id="UP001589795">
    <property type="component" value="Unassembled WGS sequence"/>
</dbReference>
<evidence type="ECO:0000259" key="4">
    <source>
        <dbReference type="Pfam" id="PF13193"/>
    </source>
</evidence>
<evidence type="ECO:0000313" key="6">
    <source>
        <dbReference type="Proteomes" id="UP001589795"/>
    </source>
</evidence>
<dbReference type="Gene3D" id="3.30.300.30">
    <property type="match status" value="1"/>
</dbReference>
<dbReference type="PANTHER" id="PTHR43201:SF5">
    <property type="entry name" value="MEDIUM-CHAIN ACYL-COA LIGASE ACSF2, MITOCHONDRIAL"/>
    <property type="match status" value="1"/>
</dbReference>